<evidence type="ECO:0000256" key="5">
    <source>
        <dbReference type="ARBA" id="ARBA00022840"/>
    </source>
</evidence>
<evidence type="ECO:0000256" key="1">
    <source>
        <dbReference type="ARBA" id="ARBA00005594"/>
    </source>
</evidence>
<dbReference type="GO" id="GO:0006436">
    <property type="term" value="P:tryptophanyl-tRNA aminoacylation"/>
    <property type="evidence" value="ECO:0007669"/>
    <property type="project" value="TreeGrafter"/>
</dbReference>
<dbReference type="PANTHER" id="PTHR10055:SF1">
    <property type="entry name" value="TRYPTOPHAN--TRNA LIGASE, CYTOPLASMIC"/>
    <property type="match status" value="1"/>
</dbReference>
<dbReference type="Gene3D" id="1.10.240.10">
    <property type="entry name" value="Tyrosyl-Transfer RNA Synthetase"/>
    <property type="match status" value="1"/>
</dbReference>
<keyword evidence="6" id="KW-0648">Protein biosynthesis</keyword>
<evidence type="ECO:0000256" key="8">
    <source>
        <dbReference type="ARBA" id="ARBA00049929"/>
    </source>
</evidence>
<dbReference type="GO" id="GO:0004830">
    <property type="term" value="F:tryptophan-tRNA ligase activity"/>
    <property type="evidence" value="ECO:0007669"/>
    <property type="project" value="UniProtKB-EC"/>
</dbReference>
<reference evidence="9" key="1">
    <citation type="submission" date="2013-08" db="EMBL/GenBank/DDBJ databases">
        <authorList>
            <person name="Mendez C."/>
            <person name="Richter M."/>
            <person name="Ferrer M."/>
            <person name="Sanchez J."/>
        </authorList>
    </citation>
    <scope>NUCLEOTIDE SEQUENCE</scope>
</reference>
<evidence type="ECO:0000256" key="2">
    <source>
        <dbReference type="ARBA" id="ARBA00013161"/>
    </source>
</evidence>
<organism evidence="9">
    <name type="scientific">mine drainage metagenome</name>
    <dbReference type="NCBI Taxonomy" id="410659"/>
    <lineage>
        <taxon>unclassified sequences</taxon>
        <taxon>metagenomes</taxon>
        <taxon>ecological metagenomes</taxon>
    </lineage>
</organism>
<comment type="caution">
    <text evidence="9">The sequence shown here is derived from an EMBL/GenBank/DDBJ whole genome shotgun (WGS) entry which is preliminary data.</text>
</comment>
<evidence type="ECO:0000256" key="7">
    <source>
        <dbReference type="ARBA" id="ARBA00023146"/>
    </source>
</evidence>
<reference evidence="9" key="2">
    <citation type="journal article" date="2014" name="ISME J.">
        <title>Microbial stratification in low pH oxic and suboxic macroscopic growths along an acid mine drainage.</title>
        <authorList>
            <person name="Mendez-Garcia C."/>
            <person name="Mesa V."/>
            <person name="Sprenger R.R."/>
            <person name="Richter M."/>
            <person name="Diez M.S."/>
            <person name="Solano J."/>
            <person name="Bargiela R."/>
            <person name="Golyshina O.V."/>
            <person name="Manteca A."/>
            <person name="Ramos J.L."/>
            <person name="Gallego J.R."/>
            <person name="Llorente I."/>
            <person name="Martins Dos Santos V.A."/>
            <person name="Jensen O.N."/>
            <person name="Pelaez A.I."/>
            <person name="Sanchez J."/>
            <person name="Ferrer M."/>
        </authorList>
    </citation>
    <scope>NUCLEOTIDE SEQUENCE</scope>
</reference>
<dbReference type="InterPro" id="IPR002305">
    <property type="entry name" value="aa-tRNA-synth_Ic"/>
</dbReference>
<evidence type="ECO:0000313" key="9">
    <source>
        <dbReference type="EMBL" id="EQD35581.1"/>
    </source>
</evidence>
<protein>
    <recommendedName>
        <fullName evidence="2">tryptophan--tRNA ligase</fullName>
        <ecNumber evidence="2">6.1.1.2</ecNumber>
    </recommendedName>
</protein>
<dbReference type="GO" id="GO:0005524">
    <property type="term" value="F:ATP binding"/>
    <property type="evidence" value="ECO:0007669"/>
    <property type="project" value="UniProtKB-KW"/>
</dbReference>
<dbReference type="FunFam" id="1.10.240.10:FF:000005">
    <property type="entry name" value="Tryptophan--tRNA ligase"/>
    <property type="match status" value="1"/>
</dbReference>
<dbReference type="PANTHER" id="PTHR10055">
    <property type="entry name" value="TRYPTOPHANYL-TRNA SYNTHETASE"/>
    <property type="match status" value="1"/>
</dbReference>
<accession>T0YJJ1</accession>
<evidence type="ECO:0000256" key="4">
    <source>
        <dbReference type="ARBA" id="ARBA00022741"/>
    </source>
</evidence>
<dbReference type="EC" id="6.1.1.2" evidence="2"/>
<name>T0YJJ1_9ZZZZ</name>
<comment type="catalytic activity">
    <reaction evidence="8">
        <text>tRNA(Trp) + L-tryptophan + ATP = L-tryptophyl-tRNA(Trp) + AMP + diphosphate + H(+)</text>
        <dbReference type="Rhea" id="RHEA:24080"/>
        <dbReference type="Rhea" id="RHEA-COMP:9671"/>
        <dbReference type="Rhea" id="RHEA-COMP:9705"/>
        <dbReference type="ChEBI" id="CHEBI:15378"/>
        <dbReference type="ChEBI" id="CHEBI:30616"/>
        <dbReference type="ChEBI" id="CHEBI:33019"/>
        <dbReference type="ChEBI" id="CHEBI:57912"/>
        <dbReference type="ChEBI" id="CHEBI:78442"/>
        <dbReference type="ChEBI" id="CHEBI:78535"/>
        <dbReference type="ChEBI" id="CHEBI:456215"/>
        <dbReference type="EC" id="6.1.1.2"/>
    </reaction>
</comment>
<evidence type="ECO:0000256" key="6">
    <source>
        <dbReference type="ARBA" id="ARBA00022917"/>
    </source>
</evidence>
<dbReference type="AlphaFoldDB" id="T0YJJ1"/>
<dbReference type="SUPFAM" id="SSF52374">
    <property type="entry name" value="Nucleotidylyl transferase"/>
    <property type="match status" value="1"/>
</dbReference>
<dbReference type="GO" id="GO:0005737">
    <property type="term" value="C:cytoplasm"/>
    <property type="evidence" value="ECO:0007669"/>
    <property type="project" value="TreeGrafter"/>
</dbReference>
<feature type="non-terminal residue" evidence="9">
    <location>
        <position position="1"/>
    </location>
</feature>
<keyword evidence="5" id="KW-0067">ATP-binding</keyword>
<sequence length="137" mass="15767">NNAIYLSDDPDTIRKKVMSMYTDPNRKKATDPGSVENNPLWIFHETFNPDTTWVKEAEEKYRTGGIGDVDCKKKLVEVLVALIEPMRQRRMTFEKDPAQLLAILQDGTARANTVAEETLRLAKIALKQDFLPRRIQY</sequence>
<dbReference type="Pfam" id="PF00579">
    <property type="entry name" value="tRNA-synt_1b"/>
    <property type="match status" value="1"/>
</dbReference>
<gene>
    <name evidence="9" type="ORF">B1A_18215</name>
</gene>
<proteinExistence type="inferred from homology"/>
<keyword evidence="3" id="KW-0436">Ligase</keyword>
<keyword evidence="4" id="KW-0547">Nucleotide-binding</keyword>
<comment type="similarity">
    <text evidence="1">Belongs to the class-I aminoacyl-tRNA synthetase family.</text>
</comment>
<evidence type="ECO:0000256" key="3">
    <source>
        <dbReference type="ARBA" id="ARBA00022598"/>
    </source>
</evidence>
<keyword evidence="7 9" id="KW-0030">Aminoacyl-tRNA synthetase</keyword>
<dbReference type="EMBL" id="AUZX01013431">
    <property type="protein sequence ID" value="EQD35581.1"/>
    <property type="molecule type" value="Genomic_DNA"/>
</dbReference>